<feature type="compositionally biased region" description="Low complexity" evidence="1">
    <location>
        <begin position="864"/>
        <end position="883"/>
    </location>
</feature>
<accession>A0ABV6XU21</accession>
<organism evidence="2 3">
    <name type="scientific">Streptacidiphilus jeojiensis</name>
    <dbReference type="NCBI Taxonomy" id="3229225"/>
    <lineage>
        <taxon>Bacteria</taxon>
        <taxon>Bacillati</taxon>
        <taxon>Actinomycetota</taxon>
        <taxon>Actinomycetes</taxon>
        <taxon>Kitasatosporales</taxon>
        <taxon>Streptomycetaceae</taxon>
        <taxon>Streptacidiphilus</taxon>
    </lineage>
</organism>
<dbReference type="Proteomes" id="UP001592581">
    <property type="component" value="Unassembled WGS sequence"/>
</dbReference>
<dbReference type="EMBL" id="JBEUKS010000010">
    <property type="protein sequence ID" value="MFC1441771.1"/>
    <property type="molecule type" value="Genomic_DNA"/>
</dbReference>
<feature type="region of interest" description="Disordered" evidence="1">
    <location>
        <begin position="1"/>
        <end position="92"/>
    </location>
</feature>
<evidence type="ECO:0008006" key="4">
    <source>
        <dbReference type="Google" id="ProtNLM"/>
    </source>
</evidence>
<protein>
    <recommendedName>
        <fullName evidence="4">AAA+ ATPase domain-containing protein</fullName>
    </recommendedName>
</protein>
<feature type="region of interest" description="Disordered" evidence="1">
    <location>
        <begin position="859"/>
        <end position="906"/>
    </location>
</feature>
<sequence length="906" mass="96484">MPDDPDGGAVEAQRPHRGGEHVEGAEGAREQGEGRGADQGEGQGRDEGRDGKVEQAEAEREADRFRELARKPLGEGQDGEADEQAADMAAASRARSSTRASFRAGGDLNSFVSSVFHRAQIGDVFNLNLGAGRPSAAARSGPVPAEELRRLRRYYEEPQGYLTLRRMLHANRLLLLGAAPGTGRTSTALALLDDLTPHRTAAPGPRPDASGEPAGAAATDDAGGASGGPLPDGEGSTARVRRVEPGADLTALDRTVLDGDHRGVGFLLELPAGLPSSALPNEVHLDVFAAALARRDCYAVLVVTVGAAVVPLLGGRYGTTCPPPPASALLESRLREQLRQPPAVPPTGAGPQPHVGMAAGPAPEEPVPPELLREAAALAEDPEVLAAVGLDELRPAEVGLLAGLLAGHLRGSLTRRQLLDECRTLSLRQAQEWFAGLDRDATAPGRAADSAPGPDRLPHHRTADVLHPAAFRVALAVLGGLTYSTVSLAAHTLTWELSMETDPERTPSRPLFSDDPESDLLLSRAEVREGVTETAGIEVPARLVGYRGGALPGAVLAEVWDRHHAARAPIVRWLRQLADDPRPQVWVRAAVAVGELCARDFDHGHEELLRPLAGAASLRRRLFAATALDQAARHDRYREPVRALIEDWSGTESAALRWTAAMGLGYPRGARRTSAALDRLAGIAVRGEGAQLPVASFNVIRLAVDADSSLAVLRRLHAWTSDRRPSHQDLGLVAIVRLALTEVAEVWDDETAADLADRLDWPLPLALADARPALAEPLADLMWTALHTPRSRDAALDALEHWFRAAWAGDRPKALPGLTALLPALVTREGDRRPVRQVVERMLQDEDDPISRARASELWRLARPAAGPATATTTATATTATEEPAPPRSGPPRLRVHADHPGGRRP</sequence>
<comment type="caution">
    <text evidence="2">The sequence shown here is derived from an EMBL/GenBank/DDBJ whole genome shotgun (WGS) entry which is preliminary data.</text>
</comment>
<proteinExistence type="predicted"/>
<feature type="region of interest" description="Disordered" evidence="1">
    <location>
        <begin position="441"/>
        <end position="460"/>
    </location>
</feature>
<dbReference type="RefSeq" id="WP_380566818.1">
    <property type="nucleotide sequence ID" value="NZ_JBEUKS010000010.1"/>
</dbReference>
<evidence type="ECO:0000313" key="2">
    <source>
        <dbReference type="EMBL" id="MFC1441771.1"/>
    </source>
</evidence>
<feature type="compositionally biased region" description="Low complexity" evidence="1">
    <location>
        <begin position="211"/>
        <end position="223"/>
    </location>
</feature>
<gene>
    <name evidence="2" type="ORF">ABUW04_26310</name>
</gene>
<reference evidence="2 3" key="1">
    <citation type="submission" date="2024-06" db="EMBL/GenBank/DDBJ databases">
        <authorList>
            <person name="Lee S.D."/>
        </authorList>
    </citation>
    <scope>NUCLEOTIDE SEQUENCE [LARGE SCALE GENOMIC DNA]</scope>
    <source>
        <strain evidence="2 3">N1-10</strain>
    </source>
</reference>
<evidence type="ECO:0000313" key="3">
    <source>
        <dbReference type="Proteomes" id="UP001592581"/>
    </source>
</evidence>
<feature type="compositionally biased region" description="Basic and acidic residues" evidence="1">
    <location>
        <begin position="896"/>
        <end position="906"/>
    </location>
</feature>
<evidence type="ECO:0000256" key="1">
    <source>
        <dbReference type="SAM" id="MobiDB-lite"/>
    </source>
</evidence>
<feature type="region of interest" description="Disordered" evidence="1">
    <location>
        <begin position="197"/>
        <end position="238"/>
    </location>
</feature>
<name>A0ABV6XU21_9ACTN</name>
<feature type="compositionally biased region" description="Basic and acidic residues" evidence="1">
    <location>
        <begin position="13"/>
        <end position="73"/>
    </location>
</feature>
<keyword evidence="3" id="KW-1185">Reference proteome</keyword>